<comment type="similarity">
    <text evidence="3">Belongs to the YPT35 family.</text>
</comment>
<dbReference type="GO" id="GO:0010008">
    <property type="term" value="C:endosome membrane"/>
    <property type="evidence" value="ECO:0007669"/>
    <property type="project" value="UniProtKB-SubCell"/>
</dbReference>
<evidence type="ECO:0000313" key="12">
    <source>
        <dbReference type="EMBL" id="CAF9910336.1"/>
    </source>
</evidence>
<evidence type="ECO:0000256" key="1">
    <source>
        <dbReference type="ARBA" id="ARBA00004148"/>
    </source>
</evidence>
<dbReference type="SUPFAM" id="SSF64268">
    <property type="entry name" value="PX domain"/>
    <property type="match status" value="1"/>
</dbReference>
<feature type="domain" description="PX" evidence="11">
    <location>
        <begin position="56"/>
        <end position="191"/>
    </location>
</feature>
<keyword evidence="13" id="KW-1185">Reference proteome</keyword>
<evidence type="ECO:0000256" key="6">
    <source>
        <dbReference type="ARBA" id="ARBA00023136"/>
    </source>
</evidence>
<dbReference type="AlphaFoldDB" id="A0A8H3EPD8"/>
<evidence type="ECO:0000256" key="2">
    <source>
        <dbReference type="ARBA" id="ARBA00004177"/>
    </source>
</evidence>
<dbReference type="PANTHER" id="PTHR10555">
    <property type="entry name" value="SORTING NEXIN"/>
    <property type="match status" value="1"/>
</dbReference>
<dbReference type="InterPro" id="IPR037917">
    <property type="entry name" value="Ypt35_PX"/>
</dbReference>
<evidence type="ECO:0000259" key="11">
    <source>
        <dbReference type="PROSITE" id="PS50195"/>
    </source>
</evidence>
<dbReference type="SMART" id="SM00312">
    <property type="entry name" value="PX"/>
    <property type="match status" value="1"/>
</dbReference>
<dbReference type="Pfam" id="PF00787">
    <property type="entry name" value="PX"/>
    <property type="match status" value="1"/>
</dbReference>
<dbReference type="Proteomes" id="UP000664534">
    <property type="component" value="Unassembled WGS sequence"/>
</dbReference>
<dbReference type="EMBL" id="CAJPDT010000007">
    <property type="protein sequence ID" value="CAF9910336.1"/>
    <property type="molecule type" value="Genomic_DNA"/>
</dbReference>
<dbReference type="GO" id="GO:0032266">
    <property type="term" value="F:phosphatidylinositol-3-phosphate binding"/>
    <property type="evidence" value="ECO:0007669"/>
    <property type="project" value="InterPro"/>
</dbReference>
<dbReference type="GO" id="GO:0005774">
    <property type="term" value="C:vacuolar membrane"/>
    <property type="evidence" value="ECO:0007669"/>
    <property type="project" value="UniProtKB-SubCell"/>
</dbReference>
<evidence type="ECO:0000256" key="4">
    <source>
        <dbReference type="ARBA" id="ARBA00022554"/>
    </source>
</evidence>
<keyword evidence="4" id="KW-0926">Vacuole</keyword>
<dbReference type="InterPro" id="IPR001683">
    <property type="entry name" value="PX_dom"/>
</dbReference>
<evidence type="ECO:0000256" key="5">
    <source>
        <dbReference type="ARBA" id="ARBA00022753"/>
    </source>
</evidence>
<proteinExistence type="inferred from homology"/>
<name>A0A8H3EPD8_9LECA</name>
<feature type="compositionally biased region" description="Polar residues" evidence="10">
    <location>
        <begin position="11"/>
        <end position="20"/>
    </location>
</feature>
<gene>
    <name evidence="12" type="primary">YPT35</name>
    <name evidence="12" type="ORF">IMSHALPRED_009162</name>
</gene>
<dbReference type="PROSITE" id="PS50195">
    <property type="entry name" value="PX"/>
    <property type="match status" value="1"/>
</dbReference>
<keyword evidence="6" id="KW-0472">Membrane</keyword>
<protein>
    <recommendedName>
        <fullName evidence="8">Endosomal/vacuolar adapter protein YPT35</fullName>
    </recommendedName>
    <alternativeName>
        <fullName evidence="9">PX domain-containing protein YPT35</fullName>
    </alternativeName>
</protein>
<comment type="function">
    <text evidence="7">Recruits the lipid transfer protein VPS13 to endosomal and vacuolar membranes.</text>
</comment>
<keyword evidence="5" id="KW-0967">Endosome</keyword>
<dbReference type="Gene3D" id="3.30.1520.10">
    <property type="entry name" value="Phox-like domain"/>
    <property type="match status" value="1"/>
</dbReference>
<dbReference type="OrthoDB" id="10254720at2759"/>
<evidence type="ECO:0000256" key="8">
    <source>
        <dbReference type="ARBA" id="ARBA00033774"/>
    </source>
</evidence>
<feature type="compositionally biased region" description="Basic and acidic residues" evidence="10">
    <location>
        <begin position="1"/>
        <end position="10"/>
    </location>
</feature>
<dbReference type="CDD" id="cd07280">
    <property type="entry name" value="PX_YPT35"/>
    <property type="match status" value="1"/>
</dbReference>
<reference evidence="12" key="1">
    <citation type="submission" date="2021-03" db="EMBL/GenBank/DDBJ databases">
        <authorList>
            <person name="Tagirdzhanova G."/>
        </authorList>
    </citation>
    <scope>NUCLEOTIDE SEQUENCE</scope>
</reference>
<dbReference type="InterPro" id="IPR036871">
    <property type="entry name" value="PX_dom_sf"/>
</dbReference>
<evidence type="ECO:0000313" key="13">
    <source>
        <dbReference type="Proteomes" id="UP000664534"/>
    </source>
</evidence>
<evidence type="ECO:0000256" key="7">
    <source>
        <dbReference type="ARBA" id="ARBA00033728"/>
    </source>
</evidence>
<evidence type="ECO:0000256" key="9">
    <source>
        <dbReference type="ARBA" id="ARBA00033785"/>
    </source>
</evidence>
<feature type="region of interest" description="Disordered" evidence="10">
    <location>
        <begin position="1"/>
        <end position="40"/>
    </location>
</feature>
<comment type="subcellular location">
    <subcellularLocation>
        <location evidence="2">Endosome</location>
    </subcellularLocation>
    <subcellularLocation>
        <location evidence="1">Vacuole membrane</location>
        <topology evidence="1">Peripheral membrane protein</topology>
    </subcellularLocation>
</comment>
<sequence length="191" mass="21315">MESSDSEHFAQKTNDGSNGHPSEEAIINGAHPPPPSLIPPYWSHRRYESYSSIKNTKPPPITLEDHTEETSEQSGAVWAAGVTIDDHVLVSGTVPSVGNFVVWHCRIETLDGGSIVVRKRYSEFDDLRRKLLMTFPNSGGAMPPLPPKSLFYKFRPSFLERRRVGLAYFLNCVLLNPDLSSAPVTKEFIFS</sequence>
<comment type="caution">
    <text evidence="12">The sequence shown here is derived from an EMBL/GenBank/DDBJ whole genome shotgun (WGS) entry which is preliminary data.</text>
</comment>
<organism evidence="12 13">
    <name type="scientific">Imshaugia aleurites</name>
    <dbReference type="NCBI Taxonomy" id="172621"/>
    <lineage>
        <taxon>Eukaryota</taxon>
        <taxon>Fungi</taxon>
        <taxon>Dikarya</taxon>
        <taxon>Ascomycota</taxon>
        <taxon>Pezizomycotina</taxon>
        <taxon>Lecanoromycetes</taxon>
        <taxon>OSLEUM clade</taxon>
        <taxon>Lecanoromycetidae</taxon>
        <taxon>Lecanorales</taxon>
        <taxon>Lecanorineae</taxon>
        <taxon>Parmeliaceae</taxon>
        <taxon>Imshaugia</taxon>
    </lineage>
</organism>
<evidence type="ECO:0000256" key="10">
    <source>
        <dbReference type="SAM" id="MobiDB-lite"/>
    </source>
</evidence>
<evidence type="ECO:0000256" key="3">
    <source>
        <dbReference type="ARBA" id="ARBA00007426"/>
    </source>
</evidence>
<accession>A0A8H3EPD8</accession>
<dbReference type="PANTHER" id="PTHR10555:SF170">
    <property type="entry name" value="FI18122P1"/>
    <property type="match status" value="1"/>
</dbReference>